<dbReference type="SUPFAM" id="SSF103473">
    <property type="entry name" value="MFS general substrate transporter"/>
    <property type="match status" value="1"/>
</dbReference>
<accession>A0A1X0RL65</accession>
<evidence type="ECO:0000313" key="6">
    <source>
        <dbReference type="EMBL" id="ORE12833.1"/>
    </source>
</evidence>
<evidence type="ECO:0000256" key="3">
    <source>
        <dbReference type="ARBA" id="ARBA00022989"/>
    </source>
</evidence>
<feature type="transmembrane region" description="Helical" evidence="5">
    <location>
        <begin position="125"/>
        <end position="144"/>
    </location>
</feature>
<feature type="transmembrane region" description="Helical" evidence="5">
    <location>
        <begin position="484"/>
        <end position="506"/>
    </location>
</feature>
<dbReference type="GO" id="GO:0016020">
    <property type="term" value="C:membrane"/>
    <property type="evidence" value="ECO:0007669"/>
    <property type="project" value="UniProtKB-SubCell"/>
</dbReference>
<feature type="transmembrane region" description="Helical" evidence="5">
    <location>
        <begin position="395"/>
        <end position="414"/>
    </location>
</feature>
<evidence type="ECO:0000256" key="2">
    <source>
        <dbReference type="ARBA" id="ARBA00022692"/>
    </source>
</evidence>
<evidence type="ECO:0000313" key="7">
    <source>
        <dbReference type="Proteomes" id="UP000242381"/>
    </source>
</evidence>
<evidence type="ECO:0000256" key="1">
    <source>
        <dbReference type="ARBA" id="ARBA00004141"/>
    </source>
</evidence>
<feature type="transmembrane region" description="Helical" evidence="5">
    <location>
        <begin position="31"/>
        <end position="52"/>
    </location>
</feature>
<keyword evidence="4 5" id="KW-0472">Membrane</keyword>
<proteinExistence type="predicted"/>
<keyword evidence="3 5" id="KW-1133">Transmembrane helix</keyword>
<dbReference type="GO" id="GO:0022857">
    <property type="term" value="F:transmembrane transporter activity"/>
    <property type="evidence" value="ECO:0007669"/>
    <property type="project" value="InterPro"/>
</dbReference>
<name>A0A1X0RL65_RHIZD</name>
<feature type="transmembrane region" description="Helical" evidence="5">
    <location>
        <begin position="188"/>
        <end position="211"/>
    </location>
</feature>
<feature type="transmembrane region" description="Helical" evidence="5">
    <location>
        <begin position="93"/>
        <end position="113"/>
    </location>
</feature>
<dbReference type="AlphaFoldDB" id="A0A1X0RL65"/>
<feature type="transmembrane region" description="Helical" evidence="5">
    <location>
        <begin position="280"/>
        <end position="297"/>
    </location>
</feature>
<reference evidence="6 7" key="1">
    <citation type="journal article" date="2016" name="Proc. Natl. Acad. Sci. U.S.A.">
        <title>Lipid metabolic changes in an early divergent fungus govern the establishment of a mutualistic symbiosis with endobacteria.</title>
        <authorList>
            <person name="Lastovetsky O.A."/>
            <person name="Gaspar M.L."/>
            <person name="Mondo S.J."/>
            <person name="LaButti K.M."/>
            <person name="Sandor L."/>
            <person name="Grigoriev I.V."/>
            <person name="Henry S.A."/>
            <person name="Pawlowska T.E."/>
        </authorList>
    </citation>
    <scope>NUCLEOTIDE SEQUENCE [LARGE SCALE GENOMIC DNA]</scope>
    <source>
        <strain evidence="6 7">ATCC 11559</strain>
    </source>
</reference>
<dbReference type="InterPro" id="IPR036259">
    <property type="entry name" value="MFS_trans_sf"/>
</dbReference>
<dbReference type="Proteomes" id="UP000242381">
    <property type="component" value="Unassembled WGS sequence"/>
</dbReference>
<evidence type="ECO:0000256" key="4">
    <source>
        <dbReference type="ARBA" id="ARBA00023136"/>
    </source>
</evidence>
<feature type="transmembrane region" description="Helical" evidence="5">
    <location>
        <begin position="217"/>
        <end position="239"/>
    </location>
</feature>
<evidence type="ECO:0000256" key="5">
    <source>
        <dbReference type="SAM" id="Phobius"/>
    </source>
</evidence>
<keyword evidence="2 5" id="KW-0812">Transmembrane</keyword>
<dbReference type="EMBL" id="KV921599">
    <property type="protein sequence ID" value="ORE12833.1"/>
    <property type="molecule type" value="Genomic_DNA"/>
</dbReference>
<gene>
    <name evidence="6" type="ORF">BCV71DRAFT_268846</name>
</gene>
<feature type="transmembrane region" description="Helical" evidence="5">
    <location>
        <begin position="453"/>
        <end position="472"/>
    </location>
</feature>
<dbReference type="VEuPathDB" id="FungiDB:BCV72DRAFT_136696"/>
<feature type="transmembrane region" description="Helical" evidence="5">
    <location>
        <begin position="420"/>
        <end position="441"/>
    </location>
</feature>
<dbReference type="Pfam" id="PF07690">
    <property type="entry name" value="MFS_1"/>
    <property type="match status" value="1"/>
</dbReference>
<dbReference type="InterPro" id="IPR011701">
    <property type="entry name" value="MFS"/>
</dbReference>
<sequence>MDFEQTLDEATPLLNDINIKPKVIKEKPSPWYIIVPVFGFAFTLGSIAAPLVEGLTIIFCYKYYQAQSASDSDIPLDQCNIPEVQAIVSRVQALIMLLSSGSSLLLAGYYGALSDRKGRVTVLKISIIGSIISMTGLILTLKYYNIFDVYLIFIGYVVRGLLGGDTVLVSTAQAYISDCTTLTNRTLVFSHMIAVLYLGTTLGPSFSSYLIKQTGTIASVFWMVIVINVAFLIYSTFFLPESKDISEYKEKPNQTFLQRINVFSAISVLFHTSSKHANRWALPIISIIQVLVTILLIPPTLLYGMLQFGWTAYEGGFFVSVTSFSRLFIMLAVLPLITKLFHKYKPTEKRTVIAKRDMSKQGSSSWSSLDTLQDDKVLSTVSERDIQNTILFDAWLVRSGLSVEIVAFILFGLVNTSTAFIWTGLLQGFAVLAAPGIRSLVSNLSDESQLGKVWGAMATLESFSIIISQVGINSIYSATVGTMPYFTFFVCAGVSALAASLAFFIYPVESQRDEED</sequence>
<dbReference type="PANTHER" id="PTHR23507:SF1">
    <property type="entry name" value="FI18259P1-RELATED"/>
    <property type="match status" value="1"/>
</dbReference>
<comment type="subcellular location">
    <subcellularLocation>
        <location evidence="1">Membrane</location>
        <topology evidence="1">Multi-pass membrane protein</topology>
    </subcellularLocation>
</comment>
<protein>
    <submittedName>
        <fullName evidence="6">MFS general substrate transporter</fullName>
    </submittedName>
</protein>
<feature type="transmembrane region" description="Helical" evidence="5">
    <location>
        <begin position="317"/>
        <end position="341"/>
    </location>
</feature>
<dbReference type="OMA" id="KRSECGN"/>
<organism evidence="6 7">
    <name type="scientific">Rhizopus microsporus</name>
    <dbReference type="NCBI Taxonomy" id="58291"/>
    <lineage>
        <taxon>Eukaryota</taxon>
        <taxon>Fungi</taxon>
        <taxon>Fungi incertae sedis</taxon>
        <taxon>Mucoromycota</taxon>
        <taxon>Mucoromycotina</taxon>
        <taxon>Mucoromycetes</taxon>
        <taxon>Mucorales</taxon>
        <taxon>Mucorineae</taxon>
        <taxon>Rhizopodaceae</taxon>
        <taxon>Rhizopus</taxon>
    </lineage>
</organism>
<dbReference type="PANTHER" id="PTHR23507">
    <property type="entry name" value="ZGC:174356"/>
    <property type="match status" value="1"/>
</dbReference>
<dbReference type="Gene3D" id="1.20.1250.20">
    <property type="entry name" value="MFS general substrate transporter like domains"/>
    <property type="match status" value="1"/>
</dbReference>